<dbReference type="PROSITE" id="PS51273">
    <property type="entry name" value="GATASE_TYPE_1"/>
    <property type="match status" value="1"/>
</dbReference>
<feature type="active site" evidence="10 11">
    <location>
        <position position="200"/>
    </location>
</feature>
<keyword evidence="6 10" id="KW-0368">Histidine biosynthesis</keyword>
<evidence type="ECO:0000256" key="6">
    <source>
        <dbReference type="ARBA" id="ARBA00023102"/>
    </source>
</evidence>
<accession>A0A7W7AZI4</accession>
<comment type="subunit">
    <text evidence="2 10">Heterodimer of HisH and HisF.</text>
</comment>
<evidence type="ECO:0000313" key="14">
    <source>
        <dbReference type="Proteomes" id="UP000566324"/>
    </source>
</evidence>
<keyword evidence="4 10" id="KW-0378">Hydrolase</keyword>
<feature type="active site" description="Nucleophile" evidence="10 11">
    <location>
        <position position="90"/>
    </location>
</feature>
<evidence type="ECO:0000256" key="2">
    <source>
        <dbReference type="ARBA" id="ARBA00011152"/>
    </source>
</evidence>
<evidence type="ECO:0000259" key="12">
    <source>
        <dbReference type="Pfam" id="PF00117"/>
    </source>
</evidence>
<evidence type="ECO:0000256" key="1">
    <source>
        <dbReference type="ARBA" id="ARBA00005091"/>
    </source>
</evidence>
<dbReference type="AlphaFoldDB" id="A0A7W7AZI4"/>
<evidence type="ECO:0000256" key="11">
    <source>
        <dbReference type="PIRSR" id="PIRSR000495-1"/>
    </source>
</evidence>
<dbReference type="HAMAP" id="MF_00278">
    <property type="entry name" value="HisH"/>
    <property type="match status" value="1"/>
</dbReference>
<evidence type="ECO:0000256" key="5">
    <source>
        <dbReference type="ARBA" id="ARBA00022962"/>
    </source>
</evidence>
<keyword evidence="13" id="KW-0808">Transferase</keyword>
<evidence type="ECO:0000256" key="10">
    <source>
        <dbReference type="HAMAP-Rule" id="MF_00278"/>
    </source>
</evidence>
<dbReference type="EC" id="4.3.2.10" evidence="10"/>
<comment type="catalytic activity">
    <reaction evidence="8 10">
        <text>5-[(5-phospho-1-deoxy-D-ribulos-1-ylimino)methylamino]-1-(5-phospho-beta-D-ribosyl)imidazole-4-carboxamide + L-glutamine = D-erythro-1-(imidazol-4-yl)glycerol 3-phosphate + 5-amino-1-(5-phospho-beta-D-ribosyl)imidazole-4-carboxamide + L-glutamate + H(+)</text>
        <dbReference type="Rhea" id="RHEA:24793"/>
        <dbReference type="ChEBI" id="CHEBI:15378"/>
        <dbReference type="ChEBI" id="CHEBI:29985"/>
        <dbReference type="ChEBI" id="CHEBI:58278"/>
        <dbReference type="ChEBI" id="CHEBI:58359"/>
        <dbReference type="ChEBI" id="CHEBI:58475"/>
        <dbReference type="ChEBI" id="CHEBI:58525"/>
        <dbReference type="EC" id="4.3.2.10"/>
    </reaction>
</comment>
<evidence type="ECO:0000256" key="4">
    <source>
        <dbReference type="ARBA" id="ARBA00022801"/>
    </source>
</evidence>
<dbReference type="PANTHER" id="PTHR42701">
    <property type="entry name" value="IMIDAZOLE GLYCEROL PHOSPHATE SYNTHASE SUBUNIT HISH"/>
    <property type="match status" value="1"/>
</dbReference>
<feature type="domain" description="Glutamine amidotransferase" evidence="12">
    <location>
        <begin position="15"/>
        <end position="203"/>
    </location>
</feature>
<dbReference type="NCBIfam" id="TIGR01855">
    <property type="entry name" value="IMP_synth_hisH"/>
    <property type="match status" value="1"/>
</dbReference>
<keyword evidence="14" id="KW-1185">Reference proteome</keyword>
<dbReference type="RefSeq" id="WP_184065616.1">
    <property type="nucleotide sequence ID" value="NZ_JACHNZ010000007.1"/>
</dbReference>
<evidence type="ECO:0000256" key="7">
    <source>
        <dbReference type="ARBA" id="ARBA00023239"/>
    </source>
</evidence>
<evidence type="ECO:0000256" key="9">
    <source>
        <dbReference type="ARBA" id="ARBA00049534"/>
    </source>
</evidence>
<gene>
    <name evidence="10" type="primary">hisH</name>
    <name evidence="13" type="ORF">GGQ98_000862</name>
</gene>
<dbReference type="CDD" id="cd01748">
    <property type="entry name" value="GATase1_IGP_Synthase"/>
    <property type="match status" value="1"/>
</dbReference>
<keyword evidence="5 10" id="KW-0315">Glutamine amidotransferase</keyword>
<keyword evidence="7 10" id="KW-0456">Lyase</keyword>
<dbReference type="InterPro" id="IPR010139">
    <property type="entry name" value="Imidazole-glycPsynth_HisH"/>
</dbReference>
<dbReference type="InterPro" id="IPR029062">
    <property type="entry name" value="Class_I_gatase-like"/>
</dbReference>
<dbReference type="GO" id="GO:0016829">
    <property type="term" value="F:lyase activity"/>
    <property type="evidence" value="ECO:0007669"/>
    <property type="project" value="UniProtKB-KW"/>
</dbReference>
<organism evidence="13 14">
    <name type="scientific">Sphingosinicella soli</name>
    <dbReference type="NCBI Taxonomy" id="333708"/>
    <lineage>
        <taxon>Bacteria</taxon>
        <taxon>Pseudomonadati</taxon>
        <taxon>Pseudomonadota</taxon>
        <taxon>Alphaproteobacteria</taxon>
        <taxon>Sphingomonadales</taxon>
        <taxon>Sphingosinicellaceae</taxon>
        <taxon>Sphingosinicella</taxon>
    </lineage>
</organism>
<keyword evidence="13" id="KW-0328">Glycosyltransferase</keyword>
<keyword evidence="10" id="KW-0963">Cytoplasm</keyword>
<dbReference type="UniPathway" id="UPA00031">
    <property type="reaction ID" value="UER00010"/>
</dbReference>
<comment type="catalytic activity">
    <reaction evidence="9 10">
        <text>L-glutamine + H2O = L-glutamate + NH4(+)</text>
        <dbReference type="Rhea" id="RHEA:15889"/>
        <dbReference type="ChEBI" id="CHEBI:15377"/>
        <dbReference type="ChEBI" id="CHEBI:28938"/>
        <dbReference type="ChEBI" id="CHEBI:29985"/>
        <dbReference type="ChEBI" id="CHEBI:58359"/>
        <dbReference type="EC" id="3.5.1.2"/>
    </reaction>
</comment>
<dbReference type="PANTHER" id="PTHR42701:SF1">
    <property type="entry name" value="IMIDAZOLE GLYCEROL PHOSPHATE SYNTHASE SUBUNIT HISH"/>
    <property type="match status" value="1"/>
</dbReference>
<proteinExistence type="inferred from homology"/>
<comment type="function">
    <text evidence="10">IGPS catalyzes the conversion of PRFAR and glutamine to IGP, AICAR and glutamate. The HisH subunit catalyzes the hydrolysis of glutamine to glutamate and ammonia as part of the synthesis of IGP and AICAR. The resulting ammonia molecule is channeled to the active site of HisF.</text>
</comment>
<dbReference type="Gene3D" id="3.40.50.880">
    <property type="match status" value="1"/>
</dbReference>
<dbReference type="SUPFAM" id="SSF52317">
    <property type="entry name" value="Class I glutamine amidotransferase-like"/>
    <property type="match status" value="1"/>
</dbReference>
<dbReference type="Pfam" id="PF00117">
    <property type="entry name" value="GATase"/>
    <property type="match status" value="1"/>
</dbReference>
<dbReference type="EC" id="3.5.1.2" evidence="10"/>
<dbReference type="GO" id="GO:0000107">
    <property type="term" value="F:imidazoleglycerol-phosphate synthase activity"/>
    <property type="evidence" value="ECO:0007669"/>
    <property type="project" value="UniProtKB-UniRule"/>
</dbReference>
<evidence type="ECO:0000256" key="8">
    <source>
        <dbReference type="ARBA" id="ARBA00047838"/>
    </source>
</evidence>
<evidence type="ECO:0000256" key="3">
    <source>
        <dbReference type="ARBA" id="ARBA00022605"/>
    </source>
</evidence>
<sequence length="218" mass="23260">MAERIAVIDYGAGNLRSVAKALEAASNEIGVAVQIVVTDSPSTASQADRIVLPGVGAFGQCATSLRAIAGMEDALSEVVLVKQRPFLGICVGMQLLAKRGEEKGVYQGLGWIPGKVVKLDPHDPNLKIPHMGWSPVSMKLAGINHDALSRIEDGGEAYFVHSFHFECTDHSHLLATCDYGGPVAAIIGRDNILGAQFHPEKSQHYGLSFLATFLGWTP</sequence>
<name>A0A7W7AZI4_9SPHN</name>
<dbReference type="InterPro" id="IPR017926">
    <property type="entry name" value="GATASE"/>
</dbReference>
<comment type="subcellular location">
    <subcellularLocation>
        <location evidence="10">Cytoplasm</location>
    </subcellularLocation>
</comment>
<dbReference type="GO" id="GO:0004359">
    <property type="term" value="F:glutaminase activity"/>
    <property type="evidence" value="ECO:0007669"/>
    <property type="project" value="UniProtKB-EC"/>
</dbReference>
<dbReference type="PIRSF" id="PIRSF000495">
    <property type="entry name" value="Amidotransf_hisH"/>
    <property type="match status" value="1"/>
</dbReference>
<comment type="caution">
    <text evidence="13">The sequence shown here is derived from an EMBL/GenBank/DDBJ whole genome shotgun (WGS) entry which is preliminary data.</text>
</comment>
<protein>
    <recommendedName>
        <fullName evidence="10">Imidazole glycerol phosphate synthase subunit HisH</fullName>
        <ecNumber evidence="10">4.3.2.10</ecNumber>
    </recommendedName>
    <alternativeName>
        <fullName evidence="10">IGP synthase glutaminase subunit</fullName>
        <ecNumber evidence="10">3.5.1.2</ecNumber>
    </alternativeName>
    <alternativeName>
        <fullName evidence="10">IGP synthase subunit HisH</fullName>
    </alternativeName>
    <alternativeName>
        <fullName evidence="10">ImGP synthase subunit HisH</fullName>
        <shortName evidence="10">IGPS subunit HisH</shortName>
    </alternativeName>
</protein>
<keyword evidence="3 10" id="KW-0028">Amino-acid biosynthesis</keyword>
<evidence type="ECO:0000313" key="13">
    <source>
        <dbReference type="EMBL" id="MBB4631255.1"/>
    </source>
</evidence>
<dbReference type="EMBL" id="JACHNZ010000007">
    <property type="protein sequence ID" value="MBB4631255.1"/>
    <property type="molecule type" value="Genomic_DNA"/>
</dbReference>
<reference evidence="13 14" key="1">
    <citation type="submission" date="2020-08" db="EMBL/GenBank/DDBJ databases">
        <title>Genomic Encyclopedia of Type Strains, Phase IV (KMG-IV): sequencing the most valuable type-strain genomes for metagenomic binning, comparative biology and taxonomic classification.</title>
        <authorList>
            <person name="Goeker M."/>
        </authorList>
    </citation>
    <scope>NUCLEOTIDE SEQUENCE [LARGE SCALE GENOMIC DNA]</scope>
    <source>
        <strain evidence="13 14">DSM 17328</strain>
    </source>
</reference>
<dbReference type="GO" id="GO:0000105">
    <property type="term" value="P:L-histidine biosynthetic process"/>
    <property type="evidence" value="ECO:0007669"/>
    <property type="project" value="UniProtKB-UniRule"/>
</dbReference>
<feature type="active site" evidence="10 11">
    <location>
        <position position="198"/>
    </location>
</feature>
<dbReference type="GO" id="GO:0005737">
    <property type="term" value="C:cytoplasm"/>
    <property type="evidence" value="ECO:0007669"/>
    <property type="project" value="UniProtKB-SubCell"/>
</dbReference>
<dbReference type="Proteomes" id="UP000566324">
    <property type="component" value="Unassembled WGS sequence"/>
</dbReference>
<comment type="pathway">
    <text evidence="1 10">Amino-acid biosynthesis; L-histidine biosynthesis; L-histidine from 5-phospho-alpha-D-ribose 1-diphosphate: step 5/9.</text>
</comment>